<dbReference type="InParanoid" id="T1EPU2"/>
<evidence type="ECO:0000313" key="3">
    <source>
        <dbReference type="Proteomes" id="UP000015101"/>
    </source>
</evidence>
<dbReference type="CTD" id="20198592"/>
<dbReference type="OrthoDB" id="7553636at2759"/>
<dbReference type="KEGG" id="hro:HELRODRAFT_160125"/>
<accession>T1EPU2</accession>
<proteinExistence type="predicted"/>
<dbReference type="Proteomes" id="UP000015101">
    <property type="component" value="Unassembled WGS sequence"/>
</dbReference>
<dbReference type="EMBL" id="KB096324">
    <property type="protein sequence ID" value="ESO06013.1"/>
    <property type="molecule type" value="Genomic_DNA"/>
</dbReference>
<protein>
    <submittedName>
        <fullName evidence="1 2">Uncharacterized protein</fullName>
    </submittedName>
</protein>
<dbReference type="RefSeq" id="XP_009015381.1">
    <property type="nucleotide sequence ID" value="XM_009017133.1"/>
</dbReference>
<sequence length="159" mass="18084">MAIRATALHEPEIIPPAYPSTDEFACNTRDNCDARVNSDASVAVKKESDEVFEKSLEVDSDKHTETFDMQWDYYSDLSANNSPVFMDNNDSINISSNNDFDATLTNNSIYDHLDKTSTWGSINLEINDKGRYKTTNKINGVIYRTNDSGRKWTRMEVVH</sequence>
<reference evidence="1 3" key="2">
    <citation type="journal article" date="2013" name="Nature">
        <title>Insights into bilaterian evolution from three spiralian genomes.</title>
        <authorList>
            <person name="Simakov O."/>
            <person name="Marletaz F."/>
            <person name="Cho S.J."/>
            <person name="Edsinger-Gonzales E."/>
            <person name="Havlak P."/>
            <person name="Hellsten U."/>
            <person name="Kuo D.H."/>
            <person name="Larsson T."/>
            <person name="Lv J."/>
            <person name="Arendt D."/>
            <person name="Savage R."/>
            <person name="Osoegawa K."/>
            <person name="de Jong P."/>
            <person name="Grimwood J."/>
            <person name="Chapman J.A."/>
            <person name="Shapiro H."/>
            <person name="Aerts A."/>
            <person name="Otillar R.P."/>
            <person name="Terry A.Y."/>
            <person name="Boore J.L."/>
            <person name="Grigoriev I.V."/>
            <person name="Lindberg D.R."/>
            <person name="Seaver E.C."/>
            <person name="Weisblat D.A."/>
            <person name="Putnam N.H."/>
            <person name="Rokhsar D.S."/>
        </authorList>
    </citation>
    <scope>NUCLEOTIDE SEQUENCE</scope>
</reference>
<keyword evidence="3" id="KW-1185">Reference proteome</keyword>
<reference evidence="2" key="3">
    <citation type="submission" date="2015-06" db="UniProtKB">
        <authorList>
            <consortium name="EnsemblMetazoa"/>
        </authorList>
    </citation>
    <scope>IDENTIFICATION</scope>
</reference>
<reference evidence="3" key="1">
    <citation type="submission" date="2012-12" db="EMBL/GenBank/DDBJ databases">
        <authorList>
            <person name="Hellsten U."/>
            <person name="Grimwood J."/>
            <person name="Chapman J.A."/>
            <person name="Shapiro H."/>
            <person name="Aerts A."/>
            <person name="Otillar R.P."/>
            <person name="Terry A.Y."/>
            <person name="Boore J.L."/>
            <person name="Simakov O."/>
            <person name="Marletaz F."/>
            <person name="Cho S.-J."/>
            <person name="Edsinger-Gonzales E."/>
            <person name="Havlak P."/>
            <person name="Kuo D.-H."/>
            <person name="Larsson T."/>
            <person name="Lv J."/>
            <person name="Arendt D."/>
            <person name="Savage R."/>
            <person name="Osoegawa K."/>
            <person name="de Jong P."/>
            <person name="Lindberg D.R."/>
            <person name="Seaver E.C."/>
            <person name="Weisblat D.A."/>
            <person name="Putnam N.H."/>
            <person name="Grigoriev I.V."/>
            <person name="Rokhsar D.S."/>
        </authorList>
    </citation>
    <scope>NUCLEOTIDE SEQUENCE</scope>
</reference>
<dbReference type="AlphaFoldDB" id="T1EPU2"/>
<evidence type="ECO:0000313" key="1">
    <source>
        <dbReference type="EMBL" id="ESO06013.1"/>
    </source>
</evidence>
<organism evidence="2 3">
    <name type="scientific">Helobdella robusta</name>
    <name type="common">Californian leech</name>
    <dbReference type="NCBI Taxonomy" id="6412"/>
    <lineage>
        <taxon>Eukaryota</taxon>
        <taxon>Metazoa</taxon>
        <taxon>Spiralia</taxon>
        <taxon>Lophotrochozoa</taxon>
        <taxon>Annelida</taxon>
        <taxon>Clitellata</taxon>
        <taxon>Hirudinea</taxon>
        <taxon>Rhynchobdellida</taxon>
        <taxon>Glossiphoniidae</taxon>
        <taxon>Helobdella</taxon>
    </lineage>
</organism>
<dbReference type="EnsemblMetazoa" id="HelroT160125">
    <property type="protein sequence ID" value="HelroP160125"/>
    <property type="gene ID" value="HelroG160125"/>
</dbReference>
<dbReference type="HOGENOM" id="CLU_1662687_0_0_1"/>
<name>T1EPU2_HELRO</name>
<evidence type="ECO:0000313" key="2">
    <source>
        <dbReference type="EnsemblMetazoa" id="HelroP160125"/>
    </source>
</evidence>
<dbReference type="EMBL" id="AMQM01000513">
    <property type="status" value="NOT_ANNOTATED_CDS"/>
    <property type="molecule type" value="Genomic_DNA"/>
</dbReference>
<dbReference type="GeneID" id="20198592"/>
<gene>
    <name evidence="2" type="primary">20198592</name>
    <name evidence="1" type="ORF">HELRODRAFT_160125</name>
</gene>